<dbReference type="AlphaFoldDB" id="A0A8J3ZQY5"/>
<organism evidence="3 4">
    <name type="scientific">Virgisporangium ochraceum</name>
    <dbReference type="NCBI Taxonomy" id="65505"/>
    <lineage>
        <taxon>Bacteria</taxon>
        <taxon>Bacillati</taxon>
        <taxon>Actinomycetota</taxon>
        <taxon>Actinomycetes</taxon>
        <taxon>Micromonosporales</taxon>
        <taxon>Micromonosporaceae</taxon>
        <taxon>Virgisporangium</taxon>
    </lineage>
</organism>
<feature type="region of interest" description="Disordered" evidence="1">
    <location>
        <begin position="73"/>
        <end position="93"/>
    </location>
</feature>
<evidence type="ECO:0000313" key="3">
    <source>
        <dbReference type="EMBL" id="GIJ66308.1"/>
    </source>
</evidence>
<protein>
    <submittedName>
        <fullName evidence="3">Uncharacterized protein</fullName>
    </submittedName>
</protein>
<dbReference type="EMBL" id="BOPH01000017">
    <property type="protein sequence ID" value="GIJ66308.1"/>
    <property type="molecule type" value="Genomic_DNA"/>
</dbReference>
<dbReference type="InterPro" id="IPR045635">
    <property type="entry name" value="DUF6412"/>
</dbReference>
<keyword evidence="2" id="KW-0812">Transmembrane</keyword>
<sequence>MLQVLSTIWAAGWLWASLPAQDMVSLTAAAAVAVLAVLAAGALRRAAVVGGGSYGVRTGVVVARRWTYAVPKIGDPDAAGRARPRAPTADPAA</sequence>
<keyword evidence="2" id="KW-1133">Transmembrane helix</keyword>
<proteinExistence type="predicted"/>
<evidence type="ECO:0000256" key="1">
    <source>
        <dbReference type="SAM" id="MobiDB-lite"/>
    </source>
</evidence>
<keyword evidence="2" id="KW-0472">Membrane</keyword>
<accession>A0A8J3ZQY5</accession>
<evidence type="ECO:0000313" key="4">
    <source>
        <dbReference type="Proteomes" id="UP000635606"/>
    </source>
</evidence>
<keyword evidence="4" id="KW-1185">Reference proteome</keyword>
<reference evidence="3" key="1">
    <citation type="submission" date="2021-01" db="EMBL/GenBank/DDBJ databases">
        <title>Whole genome shotgun sequence of Virgisporangium ochraceum NBRC 16418.</title>
        <authorList>
            <person name="Komaki H."/>
            <person name="Tamura T."/>
        </authorList>
    </citation>
    <scope>NUCLEOTIDE SEQUENCE</scope>
    <source>
        <strain evidence="3">NBRC 16418</strain>
    </source>
</reference>
<feature type="compositionally biased region" description="Low complexity" evidence="1">
    <location>
        <begin position="81"/>
        <end position="93"/>
    </location>
</feature>
<dbReference type="Pfam" id="PF19950">
    <property type="entry name" value="DUF6412"/>
    <property type="match status" value="1"/>
</dbReference>
<gene>
    <name evidence="3" type="ORF">Voc01_012250</name>
</gene>
<dbReference type="Proteomes" id="UP000635606">
    <property type="component" value="Unassembled WGS sequence"/>
</dbReference>
<comment type="caution">
    <text evidence="3">The sequence shown here is derived from an EMBL/GenBank/DDBJ whole genome shotgun (WGS) entry which is preliminary data.</text>
</comment>
<evidence type="ECO:0000256" key="2">
    <source>
        <dbReference type="SAM" id="Phobius"/>
    </source>
</evidence>
<feature type="transmembrane region" description="Helical" evidence="2">
    <location>
        <begin position="23"/>
        <end position="43"/>
    </location>
</feature>
<dbReference type="RefSeq" id="WP_203926286.1">
    <property type="nucleotide sequence ID" value="NZ_BOPH01000017.1"/>
</dbReference>
<name>A0A8J3ZQY5_9ACTN</name>